<sequence>AVFKRCPCDFQVEAALALLQCEYVILVAPTGSDKTLPLWIPSLFNSSGITAIITALKVVGIKVVSVTTSNASADLYKDIAACKYHIVIIPPERAKSDAQF</sequence>
<proteinExistence type="predicted"/>
<evidence type="ECO:0000313" key="1">
    <source>
        <dbReference type="EMBL" id="KIJ25428.1"/>
    </source>
</evidence>
<name>A0A0C9T8T4_SPHS4</name>
<organism evidence="1 2">
    <name type="scientific">Sphaerobolus stellatus (strain SS14)</name>
    <dbReference type="NCBI Taxonomy" id="990650"/>
    <lineage>
        <taxon>Eukaryota</taxon>
        <taxon>Fungi</taxon>
        <taxon>Dikarya</taxon>
        <taxon>Basidiomycota</taxon>
        <taxon>Agaricomycotina</taxon>
        <taxon>Agaricomycetes</taxon>
        <taxon>Phallomycetidae</taxon>
        <taxon>Geastrales</taxon>
        <taxon>Sphaerobolaceae</taxon>
        <taxon>Sphaerobolus</taxon>
    </lineage>
</organism>
<dbReference type="SUPFAM" id="SSF52540">
    <property type="entry name" value="P-loop containing nucleoside triphosphate hydrolases"/>
    <property type="match status" value="1"/>
</dbReference>
<dbReference type="InterPro" id="IPR027417">
    <property type="entry name" value="P-loop_NTPase"/>
</dbReference>
<keyword evidence="2" id="KW-1185">Reference proteome</keyword>
<dbReference type="HOGENOM" id="CLU_001103_20_0_1"/>
<feature type="non-terminal residue" evidence="1">
    <location>
        <position position="100"/>
    </location>
</feature>
<reference evidence="1 2" key="1">
    <citation type="submission" date="2014-06" db="EMBL/GenBank/DDBJ databases">
        <title>Evolutionary Origins and Diversification of the Mycorrhizal Mutualists.</title>
        <authorList>
            <consortium name="DOE Joint Genome Institute"/>
            <consortium name="Mycorrhizal Genomics Consortium"/>
            <person name="Kohler A."/>
            <person name="Kuo A."/>
            <person name="Nagy L.G."/>
            <person name="Floudas D."/>
            <person name="Copeland A."/>
            <person name="Barry K.W."/>
            <person name="Cichocki N."/>
            <person name="Veneault-Fourrey C."/>
            <person name="LaButti K."/>
            <person name="Lindquist E.A."/>
            <person name="Lipzen A."/>
            <person name="Lundell T."/>
            <person name="Morin E."/>
            <person name="Murat C."/>
            <person name="Riley R."/>
            <person name="Ohm R."/>
            <person name="Sun H."/>
            <person name="Tunlid A."/>
            <person name="Henrissat B."/>
            <person name="Grigoriev I.V."/>
            <person name="Hibbett D.S."/>
            <person name="Martin F."/>
        </authorList>
    </citation>
    <scope>NUCLEOTIDE SEQUENCE [LARGE SCALE GENOMIC DNA]</scope>
    <source>
        <strain evidence="1 2">SS14</strain>
    </source>
</reference>
<dbReference type="Proteomes" id="UP000054279">
    <property type="component" value="Unassembled WGS sequence"/>
</dbReference>
<dbReference type="EMBL" id="KN837415">
    <property type="protein sequence ID" value="KIJ25428.1"/>
    <property type="molecule type" value="Genomic_DNA"/>
</dbReference>
<dbReference type="OrthoDB" id="2656898at2759"/>
<dbReference type="AlphaFoldDB" id="A0A0C9T8T4"/>
<feature type="non-terminal residue" evidence="1">
    <location>
        <position position="1"/>
    </location>
</feature>
<evidence type="ECO:0000313" key="2">
    <source>
        <dbReference type="Proteomes" id="UP000054279"/>
    </source>
</evidence>
<gene>
    <name evidence="1" type="ORF">M422DRAFT_139895</name>
</gene>
<accession>A0A0C9T8T4</accession>
<evidence type="ECO:0008006" key="3">
    <source>
        <dbReference type="Google" id="ProtNLM"/>
    </source>
</evidence>
<protein>
    <recommendedName>
        <fullName evidence="3">DEAD/DEAH box helicase domain-containing protein</fullName>
    </recommendedName>
</protein>
<dbReference type="Gene3D" id="3.40.50.300">
    <property type="entry name" value="P-loop containing nucleotide triphosphate hydrolases"/>
    <property type="match status" value="1"/>
</dbReference>